<name>A0AAD8IQW4_9APIA</name>
<proteinExistence type="predicted"/>
<feature type="domain" description="DUF7769" evidence="1">
    <location>
        <begin position="81"/>
        <end position="133"/>
    </location>
</feature>
<gene>
    <name evidence="2" type="ORF">POM88_017652</name>
</gene>
<evidence type="ECO:0000313" key="2">
    <source>
        <dbReference type="EMBL" id="KAK1389474.1"/>
    </source>
</evidence>
<dbReference type="PANTHER" id="PTHR33889">
    <property type="entry name" value="OS04G0681850 PROTEIN"/>
    <property type="match status" value="1"/>
</dbReference>
<dbReference type="Pfam" id="PF24964">
    <property type="entry name" value="DUF7769"/>
    <property type="match status" value="1"/>
</dbReference>
<dbReference type="PANTHER" id="PTHR33889:SF1">
    <property type="entry name" value="OS03G0834800 PROTEIN"/>
    <property type="match status" value="1"/>
</dbReference>
<accession>A0AAD8IQW4</accession>
<organism evidence="2 3">
    <name type="scientific">Heracleum sosnowskyi</name>
    <dbReference type="NCBI Taxonomy" id="360622"/>
    <lineage>
        <taxon>Eukaryota</taxon>
        <taxon>Viridiplantae</taxon>
        <taxon>Streptophyta</taxon>
        <taxon>Embryophyta</taxon>
        <taxon>Tracheophyta</taxon>
        <taxon>Spermatophyta</taxon>
        <taxon>Magnoliopsida</taxon>
        <taxon>eudicotyledons</taxon>
        <taxon>Gunneridae</taxon>
        <taxon>Pentapetalae</taxon>
        <taxon>asterids</taxon>
        <taxon>campanulids</taxon>
        <taxon>Apiales</taxon>
        <taxon>Apiaceae</taxon>
        <taxon>Apioideae</taxon>
        <taxon>apioid superclade</taxon>
        <taxon>Tordylieae</taxon>
        <taxon>Tordyliinae</taxon>
        <taxon>Heracleum</taxon>
    </lineage>
</organism>
<protein>
    <recommendedName>
        <fullName evidence="1">DUF7769 domain-containing protein</fullName>
    </recommendedName>
</protein>
<dbReference type="Proteomes" id="UP001237642">
    <property type="component" value="Unassembled WGS sequence"/>
</dbReference>
<evidence type="ECO:0000313" key="3">
    <source>
        <dbReference type="Proteomes" id="UP001237642"/>
    </source>
</evidence>
<evidence type="ECO:0000259" key="1">
    <source>
        <dbReference type="Pfam" id="PF24964"/>
    </source>
</evidence>
<dbReference type="EMBL" id="JAUIZM010000004">
    <property type="protein sequence ID" value="KAK1389474.1"/>
    <property type="molecule type" value="Genomic_DNA"/>
</dbReference>
<comment type="caution">
    <text evidence="2">The sequence shown here is derived from an EMBL/GenBank/DDBJ whole genome shotgun (WGS) entry which is preliminary data.</text>
</comment>
<dbReference type="InterPro" id="IPR056671">
    <property type="entry name" value="DUF7769"/>
</dbReference>
<dbReference type="AlphaFoldDB" id="A0AAD8IQW4"/>
<keyword evidence="3" id="KW-1185">Reference proteome</keyword>
<sequence length="262" mass="30302">MPLPLEIDMEGSLYINLNESHLEIDLNDPPYEANASDFTNNETVPQEEELDHVQFDTCELLSSEDEEEALRNKSVKKIKMVTNEKRYAIYAALLQRSVNGKLKKKTTRDVASIFSVSIRTVQRIWKRSREHTEDGVANVSNRKTKNCGRKRIEIDMERFRSIPLQQRTNLRSTASAMNMSTSLIYNNTRRGKIRRHSNSLKPLLTDQNKKARLCMRYVIQEKGGNNYKILHIVKDALRRRGQLPLQIKCDAQLIQNALESDV</sequence>
<reference evidence="2" key="1">
    <citation type="submission" date="2023-02" db="EMBL/GenBank/DDBJ databases">
        <title>Genome of toxic invasive species Heracleum sosnowskyi carries increased number of genes despite the absence of recent whole-genome duplications.</title>
        <authorList>
            <person name="Schelkunov M."/>
            <person name="Shtratnikova V."/>
            <person name="Makarenko M."/>
            <person name="Klepikova A."/>
            <person name="Omelchenko D."/>
            <person name="Novikova G."/>
            <person name="Obukhova E."/>
            <person name="Bogdanov V."/>
            <person name="Penin A."/>
            <person name="Logacheva M."/>
        </authorList>
    </citation>
    <scope>NUCLEOTIDE SEQUENCE</scope>
    <source>
        <strain evidence="2">Hsosn_3</strain>
        <tissue evidence="2">Leaf</tissue>
    </source>
</reference>
<reference evidence="2" key="2">
    <citation type="submission" date="2023-05" db="EMBL/GenBank/DDBJ databases">
        <authorList>
            <person name="Schelkunov M.I."/>
        </authorList>
    </citation>
    <scope>NUCLEOTIDE SEQUENCE</scope>
    <source>
        <strain evidence="2">Hsosn_3</strain>
        <tissue evidence="2">Leaf</tissue>
    </source>
</reference>